<dbReference type="PROSITE" id="PS50835">
    <property type="entry name" value="IG_LIKE"/>
    <property type="match status" value="2"/>
</dbReference>
<keyword evidence="5" id="KW-1185">Reference proteome</keyword>
<evidence type="ECO:0000256" key="1">
    <source>
        <dbReference type="SAM" id="SignalP"/>
    </source>
</evidence>
<evidence type="ECO:0000313" key="5">
    <source>
        <dbReference type="Proteomes" id="UP000663829"/>
    </source>
</evidence>
<feature type="domain" description="Ig-like" evidence="2">
    <location>
        <begin position="1004"/>
        <end position="1091"/>
    </location>
</feature>
<reference evidence="3" key="1">
    <citation type="submission" date="2021-02" db="EMBL/GenBank/DDBJ databases">
        <authorList>
            <person name="Nowell W R."/>
        </authorList>
    </citation>
    <scope>NUCLEOTIDE SEQUENCE</scope>
</reference>
<dbReference type="Proteomes" id="UP000663829">
    <property type="component" value="Unassembled WGS sequence"/>
</dbReference>
<dbReference type="InterPro" id="IPR003598">
    <property type="entry name" value="Ig_sub2"/>
</dbReference>
<feature type="domain" description="Ig-like" evidence="2">
    <location>
        <begin position="1106"/>
        <end position="1194"/>
    </location>
</feature>
<dbReference type="PANTHER" id="PTHR46013:SF7">
    <property type="entry name" value="IG-LIKE DOMAIN-CONTAINING PROTEIN"/>
    <property type="match status" value="1"/>
</dbReference>
<dbReference type="PANTHER" id="PTHR46013">
    <property type="entry name" value="VASCULAR CELL ADHESION MOLECULE 1"/>
    <property type="match status" value="1"/>
</dbReference>
<protein>
    <recommendedName>
        <fullName evidence="2">Ig-like domain-containing protein</fullName>
    </recommendedName>
</protein>
<dbReference type="OrthoDB" id="10012075at2759"/>
<dbReference type="InterPro" id="IPR007110">
    <property type="entry name" value="Ig-like_dom"/>
</dbReference>
<organism evidence="3 5">
    <name type="scientific">Didymodactylos carnosus</name>
    <dbReference type="NCBI Taxonomy" id="1234261"/>
    <lineage>
        <taxon>Eukaryota</taxon>
        <taxon>Metazoa</taxon>
        <taxon>Spiralia</taxon>
        <taxon>Gnathifera</taxon>
        <taxon>Rotifera</taxon>
        <taxon>Eurotatoria</taxon>
        <taxon>Bdelloidea</taxon>
        <taxon>Philodinida</taxon>
        <taxon>Philodinidae</taxon>
        <taxon>Didymodactylos</taxon>
    </lineage>
</organism>
<proteinExistence type="predicted"/>
<evidence type="ECO:0000313" key="3">
    <source>
        <dbReference type="EMBL" id="CAF0886981.1"/>
    </source>
</evidence>
<dbReference type="InterPro" id="IPR036179">
    <property type="entry name" value="Ig-like_dom_sf"/>
</dbReference>
<comment type="caution">
    <text evidence="3">The sequence shown here is derived from an EMBL/GenBank/DDBJ whole genome shotgun (WGS) entry which is preliminary data.</text>
</comment>
<dbReference type="AlphaFoldDB" id="A0A813YNQ1"/>
<dbReference type="InterPro" id="IPR003599">
    <property type="entry name" value="Ig_sub"/>
</dbReference>
<keyword evidence="1" id="KW-0732">Signal</keyword>
<dbReference type="Pfam" id="PF13927">
    <property type="entry name" value="Ig_3"/>
    <property type="match status" value="1"/>
</dbReference>
<dbReference type="SMART" id="SM00408">
    <property type="entry name" value="IGc2"/>
    <property type="match status" value="1"/>
</dbReference>
<evidence type="ECO:0000313" key="4">
    <source>
        <dbReference type="EMBL" id="CAF3672029.1"/>
    </source>
</evidence>
<feature type="chain" id="PRO_5044131853" description="Ig-like domain-containing protein" evidence="1">
    <location>
        <begin position="23"/>
        <end position="1200"/>
    </location>
</feature>
<dbReference type="SMART" id="SM00409">
    <property type="entry name" value="IG"/>
    <property type="match status" value="3"/>
</dbReference>
<evidence type="ECO:0000259" key="2">
    <source>
        <dbReference type="PROSITE" id="PS50835"/>
    </source>
</evidence>
<feature type="signal peptide" evidence="1">
    <location>
        <begin position="1"/>
        <end position="22"/>
    </location>
</feature>
<dbReference type="CDD" id="cd00096">
    <property type="entry name" value="Ig"/>
    <property type="match status" value="1"/>
</dbReference>
<dbReference type="EMBL" id="CAJOBC010001328">
    <property type="protein sequence ID" value="CAF3672029.1"/>
    <property type="molecule type" value="Genomic_DNA"/>
</dbReference>
<dbReference type="Gene3D" id="2.60.40.10">
    <property type="entry name" value="Immunoglobulins"/>
    <property type="match status" value="2"/>
</dbReference>
<dbReference type="InterPro" id="IPR013783">
    <property type="entry name" value="Ig-like_fold"/>
</dbReference>
<dbReference type="EMBL" id="CAJNOQ010001328">
    <property type="protein sequence ID" value="CAF0886981.1"/>
    <property type="molecule type" value="Genomic_DNA"/>
</dbReference>
<accession>A0A813YNQ1</accession>
<gene>
    <name evidence="3" type="ORF">GPM918_LOCUS7914</name>
    <name evidence="4" type="ORF">SRO942_LOCUS7914</name>
</gene>
<dbReference type="Proteomes" id="UP000681722">
    <property type="component" value="Unassembled WGS sequence"/>
</dbReference>
<sequence>MLLGSNVFANFTLLFILQTGEDFVQVRNLMGTSQITYLPYKLKRSYINKVEQCNPNDLELDNYQLYFVPSKKEEFIDYTYWSNIYKSLPPVEHYFETNLKQTKLMVLGQQKEMSINSIDDPFVYIYSQILQPRGKGDSAALRQNWEQLLQIIIKSSSTIAHQIGKRAFCINEALDYCPGKGGKSRTASSSKVTKKKSDDYSVYTCCMECQKTSGCMAYSFQHGRPACCSILQEYGTEKDCNDCTAGTMTKDESLMEVYLRLDDSICVKSTIYDIFDDVQTLFYTPKFEDLFSNYSEPKAGWLRFSNDSSSIHSTEMFCLYACRNYLYAVFQQQNQCRCLTRHFQQTKQLSTNSCTEACEPGLIHENKLCGKYKSTLRLIPNQFDKTKEILMKHEQWRSDQSSTDDAIQIACFEANDEHSQIKIDNTTIDFHNDTRYVSDCSEKCKHRRYFTIKNVQECWCYEDFLEHGSRLIKIDRDDMAYMPCLGKTHNPYIYGPWFEACAVASVKTGKHGLCLYLNLKNISLIEAGCYEESTKFKLQEFPIKKEGIEYIDMSTIPRDLNSPLYPQYPGYYAVPAYWRENTPTSYTKDNYYVKHPFLTYSGIDSIPRLLFQTCMRYCFFQKTPLFAIREENGKMVCSCGQETERWSKNVAEHTCTCTERCIDYPQLKCGGCFSKSFVDRSGEWPQLPIDKRLGGLFTCSTRENEIISIEEAVDSCKLSCQKRGYYYVAVYARQCHCGNEFYDFEPQTYAQDIECRPPQLVIQTHYEAPYIIQGLTDMRNQGKYCIGEENVCIFRRKHAKLECVSNVTIRDQIDKINASCDLREEVLHGFNLEQFLIEMNLTAHDLHYFNYETDWLSMAHYETNLFAYLNPKEILPRLGYIDTIIKTEGSFFEQACDIPKWIDKVITMYKQHRRLVEPMIHPRKRRDLFGNVTVMNSSIVFRPLIYVNNNYLLHDYNSVRTIFSDKLMISSVDWSHAGIYECRQLMSNGITYRWPFLLSILYKPQWIELNKEKNVAVKVGSNYELNCDVRGHPVPTIKWYFKHDIHGTRLAKEWHEIQSSGYYYRILDAQYSHSGLYRCNLESKYLSNKLSREFIVTIYDYYPQEPQLLAREFINPIQKWIGQSLMRVCLVQSTHNHPFFLQTRFHPRHPRYARRWVSTNNMINITTVDFTHEGIYSCEATNSYSTKVWNFTVHVYAKEL</sequence>
<name>A0A813YNQ1_9BILA</name>
<dbReference type="SUPFAM" id="SSF48726">
    <property type="entry name" value="Immunoglobulin"/>
    <property type="match status" value="2"/>
</dbReference>